<accession>A0A852VNG6</accession>
<name>A0A852VNG6_9BACT</name>
<evidence type="ECO:0000313" key="3">
    <source>
        <dbReference type="Proteomes" id="UP000564385"/>
    </source>
</evidence>
<feature type="region of interest" description="Disordered" evidence="1">
    <location>
        <begin position="14"/>
        <end position="63"/>
    </location>
</feature>
<reference evidence="2 3" key="1">
    <citation type="submission" date="2020-07" db="EMBL/GenBank/DDBJ databases">
        <title>Genomic Encyclopedia of Type Strains, Phase IV (KMG-V): Genome sequencing to study the core and pangenomes of soil and plant-associated prokaryotes.</title>
        <authorList>
            <person name="Whitman W."/>
        </authorList>
    </citation>
    <scope>NUCLEOTIDE SEQUENCE [LARGE SCALE GENOMIC DNA]</scope>
    <source>
        <strain evidence="2 3">M8UP22</strain>
    </source>
</reference>
<organism evidence="2 3">
    <name type="scientific">Tunturiibacter lichenicola</name>
    <dbReference type="NCBI Taxonomy" id="2051959"/>
    <lineage>
        <taxon>Bacteria</taxon>
        <taxon>Pseudomonadati</taxon>
        <taxon>Acidobacteriota</taxon>
        <taxon>Terriglobia</taxon>
        <taxon>Terriglobales</taxon>
        <taxon>Acidobacteriaceae</taxon>
        <taxon>Tunturiibacter</taxon>
    </lineage>
</organism>
<dbReference type="Proteomes" id="UP000564385">
    <property type="component" value="Unassembled WGS sequence"/>
</dbReference>
<dbReference type="AlphaFoldDB" id="A0A852VNG6"/>
<dbReference type="EMBL" id="JACCCU010000002">
    <property type="protein sequence ID" value="NYF90922.1"/>
    <property type="molecule type" value="Genomic_DNA"/>
</dbReference>
<proteinExistence type="predicted"/>
<gene>
    <name evidence="2" type="ORF">HDF08_003024</name>
</gene>
<evidence type="ECO:0000313" key="2">
    <source>
        <dbReference type="EMBL" id="NYF90922.1"/>
    </source>
</evidence>
<comment type="caution">
    <text evidence="2">The sequence shown here is derived from an EMBL/GenBank/DDBJ whole genome shotgun (WGS) entry which is preliminary data.</text>
</comment>
<feature type="compositionally biased region" description="Polar residues" evidence="1">
    <location>
        <begin position="19"/>
        <end position="29"/>
    </location>
</feature>
<protein>
    <submittedName>
        <fullName evidence="2">Uncharacterized protein</fullName>
    </submittedName>
</protein>
<sequence length="105" mass="11781">MTVFFMVLAGQNEQHTRLKQTTAMSTATAVGNGDRQQQQHNNSNSQQQIPCGDDNKNDKGNCNSNTTAGILRFAQNDNVRRATACGRAVERLDQLAWEFRRRARV</sequence>
<feature type="compositionally biased region" description="Low complexity" evidence="1">
    <location>
        <begin position="36"/>
        <end position="52"/>
    </location>
</feature>
<evidence type="ECO:0000256" key="1">
    <source>
        <dbReference type="SAM" id="MobiDB-lite"/>
    </source>
</evidence>